<evidence type="ECO:0000313" key="8">
    <source>
        <dbReference type="EMBL" id="SDJ15908.1"/>
    </source>
</evidence>
<feature type="transmembrane region" description="Helical" evidence="6">
    <location>
        <begin position="334"/>
        <end position="355"/>
    </location>
</feature>
<evidence type="ECO:0000313" key="9">
    <source>
        <dbReference type="Proteomes" id="UP000199580"/>
    </source>
</evidence>
<evidence type="ECO:0000256" key="1">
    <source>
        <dbReference type="ARBA" id="ARBA00004496"/>
    </source>
</evidence>
<comment type="similarity">
    <text evidence="5">Belongs to the Rap family.</text>
</comment>
<protein>
    <submittedName>
        <fullName evidence="8">Tetratricopeptide repeat-containing protein</fullName>
    </submittedName>
</protein>
<dbReference type="OrthoDB" id="1253697at2"/>
<dbReference type="PROSITE" id="PS51257">
    <property type="entry name" value="PROKAR_LIPOPROTEIN"/>
    <property type="match status" value="1"/>
</dbReference>
<dbReference type="Gene3D" id="1.25.40.10">
    <property type="entry name" value="Tetratricopeptide repeat domain"/>
    <property type="match status" value="2"/>
</dbReference>
<dbReference type="EMBL" id="FNEZ01000001">
    <property type="protein sequence ID" value="SDJ15908.1"/>
    <property type="molecule type" value="Genomic_DNA"/>
</dbReference>
<dbReference type="SMART" id="SM00028">
    <property type="entry name" value="TPR"/>
    <property type="match status" value="4"/>
</dbReference>
<evidence type="ECO:0000256" key="7">
    <source>
        <dbReference type="SAM" id="SignalP"/>
    </source>
</evidence>
<keyword evidence="9" id="KW-1185">Reference proteome</keyword>
<evidence type="ECO:0000256" key="4">
    <source>
        <dbReference type="ARBA" id="ARBA00022803"/>
    </source>
</evidence>
<dbReference type="SUPFAM" id="SSF48452">
    <property type="entry name" value="TPR-like"/>
    <property type="match status" value="2"/>
</dbReference>
<keyword evidence="6" id="KW-0472">Membrane</keyword>
<dbReference type="Proteomes" id="UP000199580">
    <property type="component" value="Unassembled WGS sequence"/>
</dbReference>
<keyword evidence="6" id="KW-1133">Transmembrane helix</keyword>
<keyword evidence="7" id="KW-0732">Signal</keyword>
<feature type="chain" id="PRO_5011501065" evidence="7">
    <location>
        <begin position="24"/>
        <end position="378"/>
    </location>
</feature>
<name>A0A1G8RG22_9FLAO</name>
<dbReference type="RefSeq" id="WP_091391362.1">
    <property type="nucleotide sequence ID" value="NZ_BKAI01000001.1"/>
</dbReference>
<keyword evidence="3" id="KW-0677">Repeat</keyword>
<keyword evidence="4" id="KW-0802">TPR repeat</keyword>
<organism evidence="8 9">
    <name type="scientific">Flavobacterium noncentrifugens</name>
    <dbReference type="NCBI Taxonomy" id="1128970"/>
    <lineage>
        <taxon>Bacteria</taxon>
        <taxon>Pseudomonadati</taxon>
        <taxon>Bacteroidota</taxon>
        <taxon>Flavobacteriia</taxon>
        <taxon>Flavobacteriales</taxon>
        <taxon>Flavobacteriaceae</taxon>
        <taxon>Flavobacterium</taxon>
    </lineage>
</organism>
<keyword evidence="2" id="KW-0963">Cytoplasm</keyword>
<evidence type="ECO:0000256" key="2">
    <source>
        <dbReference type="ARBA" id="ARBA00022490"/>
    </source>
</evidence>
<evidence type="ECO:0000256" key="6">
    <source>
        <dbReference type="SAM" id="Phobius"/>
    </source>
</evidence>
<dbReference type="InterPro" id="IPR051476">
    <property type="entry name" value="Bac_ResReg_Asp_Phosphatase"/>
</dbReference>
<accession>A0A1G8RG22</accession>
<dbReference type="GO" id="GO:0005737">
    <property type="term" value="C:cytoplasm"/>
    <property type="evidence" value="ECO:0007669"/>
    <property type="project" value="UniProtKB-SubCell"/>
</dbReference>
<evidence type="ECO:0000256" key="3">
    <source>
        <dbReference type="ARBA" id="ARBA00022737"/>
    </source>
</evidence>
<keyword evidence="6" id="KW-0812">Transmembrane</keyword>
<sequence length="378" mass="42662">MRVRFFHIIVLWIVAFCSCSSIAQHQSFDSILKNGTLQIYEHPDEAIKTGQSVARSAPDLRTKINGLMLVTDAYSSKRDYQKSLEYVIKAKNLAAKSDNAIIQIKILTKIGILYQQLKIYDKAIQYLDESNAVAQSYPDKDSIRTLLGNNYIIRGFVYKEQLNCDIAIGYFKQGIAEYRESKSPMVNANLSIVSYNLGNCYIRLHDNEAAKKSFAESIVYAKKVNANSLLAFAQKGLAEVYTLEGRYSDAIEVLSKAAETSKNVGDLVLNRGIFKGLSENYLAVNEWGKYREFQQKHLETILKINESERKSVSDSLNESAQNQYLKLKSAKEKYISGIVLLAVLSIILLIAIFLMQKKAAKKLFLAQQKVQKLQHIGL</sequence>
<dbReference type="Pfam" id="PF13424">
    <property type="entry name" value="TPR_12"/>
    <property type="match status" value="1"/>
</dbReference>
<proteinExistence type="inferred from homology"/>
<comment type="subcellular location">
    <subcellularLocation>
        <location evidence="1">Cytoplasm</location>
    </subcellularLocation>
</comment>
<dbReference type="AlphaFoldDB" id="A0A1G8RG22"/>
<reference evidence="8 9" key="1">
    <citation type="submission" date="2016-10" db="EMBL/GenBank/DDBJ databases">
        <authorList>
            <person name="de Groot N.N."/>
        </authorList>
    </citation>
    <scope>NUCLEOTIDE SEQUENCE [LARGE SCALE GENOMIC DNA]</scope>
    <source>
        <strain evidence="8 9">CGMCC 1.10076</strain>
    </source>
</reference>
<dbReference type="InterPro" id="IPR011990">
    <property type="entry name" value="TPR-like_helical_dom_sf"/>
</dbReference>
<evidence type="ECO:0000256" key="5">
    <source>
        <dbReference type="ARBA" id="ARBA00038253"/>
    </source>
</evidence>
<feature type="signal peptide" evidence="7">
    <location>
        <begin position="1"/>
        <end position="23"/>
    </location>
</feature>
<gene>
    <name evidence="8" type="ORF">SAMN04487935_0108</name>
</gene>
<dbReference type="PANTHER" id="PTHR46630:SF1">
    <property type="entry name" value="TETRATRICOPEPTIDE REPEAT PROTEIN 29"/>
    <property type="match status" value="1"/>
</dbReference>
<dbReference type="PANTHER" id="PTHR46630">
    <property type="entry name" value="TETRATRICOPEPTIDE REPEAT PROTEIN 29"/>
    <property type="match status" value="1"/>
</dbReference>
<dbReference type="InterPro" id="IPR019734">
    <property type="entry name" value="TPR_rpt"/>
</dbReference>
<dbReference type="STRING" id="1128970.SAMN04487935_0108"/>